<sequence length="265" mass="30125">MRETVKLYGEAVTKEDFFMNNVLIIVPAFNEEENMTALFDQLCKPEIRSFADILVINDASKDMTGNIAKSYRVSLVTHVFNLGYGSALQVGYKYAVRRGYEYVIQLDADGQHNISNISHIYQCLTTPNENGSLPDIVIGSRFVEGSESFHISGIKRLSINMFSWLIKKMTGKKITDPTSGLQGLNRKAFTYYSIYGNFDYFYPDANMIIQMLLLGYKVEETTAVMHERTAGVSMHTGLLKQLTYMMIMPLSIWTVSIRVRRGLQK</sequence>
<evidence type="ECO:0000259" key="1">
    <source>
        <dbReference type="Pfam" id="PF00535"/>
    </source>
</evidence>
<keyword evidence="3" id="KW-1185">Reference proteome</keyword>
<protein>
    <submittedName>
        <fullName evidence="2">Glycosyltransferase family 2 protein</fullName>
    </submittedName>
</protein>
<evidence type="ECO:0000313" key="2">
    <source>
        <dbReference type="EMBL" id="XAH74928.1"/>
    </source>
</evidence>
<feature type="domain" description="Glycosyltransferase 2-like" evidence="1">
    <location>
        <begin position="24"/>
        <end position="189"/>
    </location>
</feature>
<dbReference type="SUPFAM" id="SSF53448">
    <property type="entry name" value="Nucleotide-diphospho-sugar transferases"/>
    <property type="match status" value="1"/>
</dbReference>
<dbReference type="RefSeq" id="WP_342758506.1">
    <property type="nucleotide sequence ID" value="NZ_CP146256.1"/>
</dbReference>
<dbReference type="InterPro" id="IPR001173">
    <property type="entry name" value="Glyco_trans_2-like"/>
</dbReference>
<dbReference type="PANTHER" id="PTHR48090">
    <property type="entry name" value="UNDECAPRENYL-PHOSPHATE 4-DEOXY-4-FORMAMIDO-L-ARABINOSE TRANSFERASE-RELATED"/>
    <property type="match status" value="1"/>
</dbReference>
<dbReference type="Proteomes" id="UP001451571">
    <property type="component" value="Chromosome"/>
</dbReference>
<dbReference type="InterPro" id="IPR050256">
    <property type="entry name" value="Glycosyltransferase_2"/>
</dbReference>
<reference evidence="2 3" key="1">
    <citation type="submission" date="2024-02" db="EMBL/GenBank/DDBJ databases">
        <title>Bacterial strain from lacustrine sediment.</title>
        <authorList>
            <person name="Petit C."/>
            <person name="Fadhlaoui K."/>
        </authorList>
    </citation>
    <scope>NUCLEOTIDE SEQUENCE [LARGE SCALE GENOMIC DNA]</scope>
    <source>
        <strain evidence="2 3">IPX-CK</strain>
    </source>
</reference>
<organism evidence="2 3">
    <name type="scientific">Kineothrix sedimenti</name>
    <dbReference type="NCBI Taxonomy" id="3123317"/>
    <lineage>
        <taxon>Bacteria</taxon>
        <taxon>Bacillati</taxon>
        <taxon>Bacillota</taxon>
        <taxon>Clostridia</taxon>
        <taxon>Lachnospirales</taxon>
        <taxon>Lachnospiraceae</taxon>
        <taxon>Kineothrix</taxon>
    </lineage>
</organism>
<evidence type="ECO:0000313" key="3">
    <source>
        <dbReference type="Proteomes" id="UP001451571"/>
    </source>
</evidence>
<dbReference type="EMBL" id="CP146256">
    <property type="protein sequence ID" value="XAH74928.1"/>
    <property type="molecule type" value="Genomic_DNA"/>
</dbReference>
<dbReference type="Gene3D" id="3.90.550.10">
    <property type="entry name" value="Spore Coat Polysaccharide Biosynthesis Protein SpsA, Chain A"/>
    <property type="match status" value="1"/>
</dbReference>
<proteinExistence type="predicted"/>
<dbReference type="CDD" id="cd04179">
    <property type="entry name" value="DPM_DPG-synthase_like"/>
    <property type="match status" value="1"/>
</dbReference>
<gene>
    <name evidence="2" type="ORF">V6984_03935</name>
</gene>
<name>A0ABZ3EXE0_9FIRM</name>
<accession>A0ABZ3EXE0</accession>
<dbReference type="Pfam" id="PF00535">
    <property type="entry name" value="Glycos_transf_2"/>
    <property type="match status" value="1"/>
</dbReference>
<dbReference type="InterPro" id="IPR029044">
    <property type="entry name" value="Nucleotide-diphossugar_trans"/>
</dbReference>